<accession>A0A844FI70</accession>
<dbReference type="AlphaFoldDB" id="A0A844FI70"/>
<sequence length="374" mass="44629">MCKEKEILNVTKEGFTIKSVDLVDIINKFRKEEGGKAELKHSDFMKKIRKELEVLESLGLEGQGNFSSANYRDKQGKTRDCFELNRDGMLQMLNSESTYCRYKTIEYINELENALNNLTKKNYSLRMYNLTRLFLRVYPMEYESIAKEIVEYHANLPKKLRMDKRHKKMDKTEYKQFVRDKLVQALELIQEDIDNKDIVSIRLYAKELIIKLKNGQIETTNRSTAQILSNRERELNRLNPSLKEMYCVQYHPFTWNSAIKNGRRTWAYNNWINNFPADEVPDREMWEIDYGVNFNKPIKIFLRYINMPRFDMDNLSKSFIDMLFNEYRGVYHVDDSIVHALDEKTIGHCDNYEDGRVYFFLQNMSDEEIKNIKC</sequence>
<organism evidence="1 2">
    <name type="scientific">Anaerosalibacter bizertensis</name>
    <dbReference type="NCBI Taxonomy" id="932217"/>
    <lineage>
        <taxon>Bacteria</taxon>
        <taxon>Bacillati</taxon>
        <taxon>Bacillota</taxon>
        <taxon>Tissierellia</taxon>
        <taxon>Tissierellales</taxon>
        <taxon>Sporanaerobacteraceae</taxon>
        <taxon>Anaerosalibacter</taxon>
    </lineage>
</organism>
<name>A0A844FI70_9FIRM</name>
<dbReference type="RefSeq" id="WP_154484457.1">
    <property type="nucleotide sequence ID" value="NZ_VULR01000011.1"/>
</dbReference>
<dbReference type="Proteomes" id="UP000462760">
    <property type="component" value="Unassembled WGS sequence"/>
</dbReference>
<dbReference type="OrthoDB" id="9812611at2"/>
<gene>
    <name evidence="1" type="ORF">FYJ27_08555</name>
</gene>
<reference evidence="1 2" key="1">
    <citation type="submission" date="2019-08" db="EMBL/GenBank/DDBJ databases">
        <title>In-depth cultivation of the pig gut microbiome towards novel bacterial diversity and tailored functional studies.</title>
        <authorList>
            <person name="Wylensek D."/>
            <person name="Hitch T.C.A."/>
            <person name="Clavel T."/>
        </authorList>
    </citation>
    <scope>NUCLEOTIDE SEQUENCE [LARGE SCALE GENOMIC DNA]</scope>
    <source>
        <strain evidence="1 2">Med78-601-WT-4W-RMD-3</strain>
    </source>
</reference>
<proteinExistence type="predicted"/>
<dbReference type="EMBL" id="VULR01000011">
    <property type="protein sequence ID" value="MSS43777.1"/>
    <property type="molecule type" value="Genomic_DNA"/>
</dbReference>
<comment type="caution">
    <text evidence="1">The sequence shown here is derived from an EMBL/GenBank/DDBJ whole genome shotgun (WGS) entry which is preliminary data.</text>
</comment>
<protein>
    <submittedName>
        <fullName evidence="1">Uncharacterized protein</fullName>
    </submittedName>
</protein>
<evidence type="ECO:0000313" key="2">
    <source>
        <dbReference type="Proteomes" id="UP000462760"/>
    </source>
</evidence>
<evidence type="ECO:0000313" key="1">
    <source>
        <dbReference type="EMBL" id="MSS43777.1"/>
    </source>
</evidence>